<reference evidence="1 2" key="1">
    <citation type="journal article" date="2019" name="Genome Biol. Evol.">
        <title>Insights into the evolution of the New World diploid cottons (Gossypium, subgenus Houzingenia) based on genome sequencing.</title>
        <authorList>
            <person name="Grover C.E."/>
            <person name="Arick M.A. 2nd"/>
            <person name="Thrash A."/>
            <person name="Conover J.L."/>
            <person name="Sanders W.S."/>
            <person name="Peterson D.G."/>
            <person name="Frelichowski J.E."/>
            <person name="Scheffler J.A."/>
            <person name="Scheffler B.E."/>
            <person name="Wendel J.F."/>
        </authorList>
    </citation>
    <scope>NUCLEOTIDE SEQUENCE [LARGE SCALE GENOMIC DNA]</scope>
    <source>
        <strain evidence="1">6</strain>
        <tissue evidence="1">Leaf</tissue>
    </source>
</reference>
<keyword evidence="2" id="KW-1185">Reference proteome</keyword>
<sequence length="21" mass="2424">MELSKEMCTSPIVHPYKCRNG</sequence>
<gene>
    <name evidence="1" type="ORF">Goarm_020363</name>
</gene>
<evidence type="ECO:0000313" key="1">
    <source>
        <dbReference type="EMBL" id="MBA0823645.1"/>
    </source>
</evidence>
<comment type="caution">
    <text evidence="1">The sequence shown here is derived from an EMBL/GenBank/DDBJ whole genome shotgun (WGS) entry which is preliminary data.</text>
</comment>
<protein>
    <submittedName>
        <fullName evidence="1">Uncharacterized protein</fullName>
    </submittedName>
</protein>
<dbReference type="EMBL" id="JABFAE010000002">
    <property type="protein sequence ID" value="MBA0823645.1"/>
    <property type="molecule type" value="Genomic_DNA"/>
</dbReference>
<accession>A0A7J9IR43</accession>
<dbReference type="Proteomes" id="UP000593575">
    <property type="component" value="Unassembled WGS sequence"/>
</dbReference>
<name>A0A7J9IR43_9ROSI</name>
<evidence type="ECO:0000313" key="2">
    <source>
        <dbReference type="Proteomes" id="UP000593575"/>
    </source>
</evidence>
<proteinExistence type="predicted"/>
<organism evidence="1 2">
    <name type="scientific">Gossypium armourianum</name>
    <dbReference type="NCBI Taxonomy" id="34283"/>
    <lineage>
        <taxon>Eukaryota</taxon>
        <taxon>Viridiplantae</taxon>
        <taxon>Streptophyta</taxon>
        <taxon>Embryophyta</taxon>
        <taxon>Tracheophyta</taxon>
        <taxon>Spermatophyta</taxon>
        <taxon>Magnoliopsida</taxon>
        <taxon>eudicotyledons</taxon>
        <taxon>Gunneridae</taxon>
        <taxon>Pentapetalae</taxon>
        <taxon>rosids</taxon>
        <taxon>malvids</taxon>
        <taxon>Malvales</taxon>
        <taxon>Malvaceae</taxon>
        <taxon>Malvoideae</taxon>
        <taxon>Gossypium</taxon>
    </lineage>
</organism>
<dbReference type="AlphaFoldDB" id="A0A7J9IR43"/>